<dbReference type="PANTHER" id="PTHR12289:SF41">
    <property type="entry name" value="FAILED AXON CONNECTIONS-RELATED"/>
    <property type="match status" value="1"/>
</dbReference>
<dbReference type="InterPro" id="IPR012336">
    <property type="entry name" value="Thioredoxin-like_fold"/>
</dbReference>
<dbReference type="SUPFAM" id="SSF47616">
    <property type="entry name" value="GST C-terminal domain-like"/>
    <property type="match status" value="1"/>
</dbReference>
<evidence type="ECO:0000313" key="6">
    <source>
        <dbReference type="Proteomes" id="UP000510686"/>
    </source>
</evidence>
<feature type="domain" description="Metaxin glutathione S-transferase" evidence="3">
    <location>
        <begin position="210"/>
        <end position="256"/>
    </location>
</feature>
<sequence>MPSPDSAHQLTVFRGSPPTNAYVWSPFVTKLEARLRFGRVPYHLGGGSPRSGPKGKIPYVEVAAPDSGAPVATGDSTLIIRSLVAAGALPDLNAGLPPAQRAHDLAIRALLEDKVYFYGAREKWRDNYAEMRDHVLAHVPWPLHLVAGWLARRAVLGGLYQQGTGRLADDEVRLLAEEAWDGVNALLTESVKTASRRRTRTNDDDAPFWVLGGDEPTEADATLYGFIAGALVCTAAPATAKIVQSYPTIIDYAERIHSCYFPDYERWA</sequence>
<dbReference type="RefSeq" id="XP_014544953.2">
    <property type="nucleotide sequence ID" value="XM_014689467.2"/>
</dbReference>
<dbReference type="OrthoDB" id="5809458at2759"/>
<organism evidence="5 6">
    <name type="scientific">Metarhizium brunneum</name>
    <dbReference type="NCBI Taxonomy" id="500148"/>
    <lineage>
        <taxon>Eukaryota</taxon>
        <taxon>Fungi</taxon>
        <taxon>Dikarya</taxon>
        <taxon>Ascomycota</taxon>
        <taxon>Pezizomycotina</taxon>
        <taxon>Sordariomycetes</taxon>
        <taxon>Hypocreomycetidae</taxon>
        <taxon>Hypocreales</taxon>
        <taxon>Clavicipitaceae</taxon>
        <taxon>Metarhizium</taxon>
    </lineage>
</organism>
<dbReference type="EMBL" id="CP058933">
    <property type="protein sequence ID" value="QLI67617.1"/>
    <property type="molecule type" value="Genomic_DNA"/>
</dbReference>
<dbReference type="PANTHER" id="PTHR12289">
    <property type="entry name" value="METAXIN RELATED"/>
    <property type="match status" value="1"/>
</dbReference>
<comment type="similarity">
    <text evidence="1">Belongs to the FAX family.</text>
</comment>
<dbReference type="SFLD" id="SFLDG01180">
    <property type="entry name" value="SUF1"/>
    <property type="match status" value="1"/>
</dbReference>
<dbReference type="GO" id="GO:0005737">
    <property type="term" value="C:cytoplasm"/>
    <property type="evidence" value="ECO:0007669"/>
    <property type="project" value="TreeGrafter"/>
</dbReference>
<dbReference type="Pfam" id="PF17171">
    <property type="entry name" value="GST_C_6"/>
    <property type="match status" value="1"/>
</dbReference>
<dbReference type="Pfam" id="PF17172">
    <property type="entry name" value="GST_N_4"/>
    <property type="match status" value="1"/>
</dbReference>
<dbReference type="InterPro" id="IPR050931">
    <property type="entry name" value="Mito_Protein_Transport_Metaxin"/>
</dbReference>
<dbReference type="InterPro" id="IPR040079">
    <property type="entry name" value="Glutathione_S-Trfase"/>
</dbReference>
<keyword evidence="6" id="KW-1185">Reference proteome</keyword>
<proteinExistence type="inferred from homology"/>
<comment type="similarity">
    <text evidence="2">Belongs to the GST superfamily.</text>
</comment>
<dbReference type="InterPro" id="IPR026928">
    <property type="entry name" value="FAX/IsoI-like"/>
</dbReference>
<protein>
    <submittedName>
        <fullName evidence="5">Uncharacterized protein</fullName>
    </submittedName>
</protein>
<gene>
    <name evidence="5" type="ORF">G6M90_00g048380</name>
</gene>
<dbReference type="InterPro" id="IPR033468">
    <property type="entry name" value="Metaxin_GST"/>
</dbReference>
<accession>A0A7D5UVA2</accession>
<dbReference type="AlphaFoldDB" id="A0A7D5UVA2"/>
<name>A0A7D5UVA2_9HYPO</name>
<dbReference type="SFLD" id="SFLDG01200">
    <property type="entry name" value="SUF1.1"/>
    <property type="match status" value="1"/>
</dbReference>
<evidence type="ECO:0000256" key="1">
    <source>
        <dbReference type="ARBA" id="ARBA00006475"/>
    </source>
</evidence>
<evidence type="ECO:0000256" key="2">
    <source>
        <dbReference type="ARBA" id="ARBA00007409"/>
    </source>
</evidence>
<dbReference type="Proteomes" id="UP000510686">
    <property type="component" value="Chromosome 2"/>
</dbReference>
<dbReference type="InterPro" id="IPR036282">
    <property type="entry name" value="Glutathione-S-Trfase_C_sf"/>
</dbReference>
<dbReference type="GeneID" id="26242294"/>
<evidence type="ECO:0000313" key="5">
    <source>
        <dbReference type="EMBL" id="QLI67617.1"/>
    </source>
</evidence>
<evidence type="ECO:0000259" key="4">
    <source>
        <dbReference type="Pfam" id="PF17172"/>
    </source>
</evidence>
<dbReference type="SFLD" id="SFLDS00019">
    <property type="entry name" value="Glutathione_Transferase_(cytos"/>
    <property type="match status" value="1"/>
</dbReference>
<feature type="domain" description="Thioredoxin-like fold" evidence="4">
    <location>
        <begin position="26"/>
        <end position="127"/>
    </location>
</feature>
<evidence type="ECO:0000259" key="3">
    <source>
        <dbReference type="Pfam" id="PF17171"/>
    </source>
</evidence>
<reference evidence="5 6" key="1">
    <citation type="submission" date="2020-07" db="EMBL/GenBank/DDBJ databases">
        <title>Telomere length de novo assembly of all 7 chromosomes of the fungus, Metarhizium brunneum, using a novel assembly pipeline.</title>
        <authorList>
            <person name="Saud z."/>
            <person name="Kortsinoglou A."/>
            <person name="Kouvelis V.N."/>
            <person name="Butt T.M."/>
        </authorList>
    </citation>
    <scope>NUCLEOTIDE SEQUENCE [LARGE SCALE GENOMIC DNA]</scope>
    <source>
        <strain evidence="5 6">4556</strain>
    </source>
</reference>
<dbReference type="KEGG" id="mbrn:26242294"/>